<comment type="caution">
    <text evidence="2">The sequence shown here is derived from an EMBL/GenBank/DDBJ whole genome shotgun (WGS) entry which is preliminary data.</text>
</comment>
<dbReference type="EMBL" id="JAWDGP010004634">
    <property type="protein sequence ID" value="KAK3762840.1"/>
    <property type="molecule type" value="Genomic_DNA"/>
</dbReference>
<organism evidence="2 3">
    <name type="scientific">Elysia crispata</name>
    <name type="common">lettuce slug</name>
    <dbReference type="NCBI Taxonomy" id="231223"/>
    <lineage>
        <taxon>Eukaryota</taxon>
        <taxon>Metazoa</taxon>
        <taxon>Spiralia</taxon>
        <taxon>Lophotrochozoa</taxon>
        <taxon>Mollusca</taxon>
        <taxon>Gastropoda</taxon>
        <taxon>Heterobranchia</taxon>
        <taxon>Euthyneura</taxon>
        <taxon>Panpulmonata</taxon>
        <taxon>Sacoglossa</taxon>
        <taxon>Placobranchoidea</taxon>
        <taxon>Plakobranchidae</taxon>
        <taxon>Elysia</taxon>
    </lineage>
</organism>
<feature type="region of interest" description="Disordered" evidence="1">
    <location>
        <begin position="45"/>
        <end position="68"/>
    </location>
</feature>
<gene>
    <name evidence="2" type="ORF">RRG08_056968</name>
</gene>
<evidence type="ECO:0000313" key="2">
    <source>
        <dbReference type="EMBL" id="KAK3762840.1"/>
    </source>
</evidence>
<dbReference type="AlphaFoldDB" id="A0AAE1DAK8"/>
<accession>A0AAE1DAK8</accession>
<proteinExistence type="predicted"/>
<sequence length="68" mass="7417">MSFVGTVRFSHRSLHIRMTGSASRSIYGGEASRRGASVQKVLPDSMGQTDQLSSINAGKTMRSVSRMR</sequence>
<reference evidence="2" key="1">
    <citation type="journal article" date="2023" name="G3 (Bethesda)">
        <title>A reference genome for the long-term kleptoplast-retaining sea slug Elysia crispata morphotype clarki.</title>
        <authorList>
            <person name="Eastman K.E."/>
            <person name="Pendleton A.L."/>
            <person name="Shaikh M.A."/>
            <person name="Suttiyut T."/>
            <person name="Ogas R."/>
            <person name="Tomko P."/>
            <person name="Gavelis G."/>
            <person name="Widhalm J.R."/>
            <person name="Wisecaver J.H."/>
        </authorList>
    </citation>
    <scope>NUCLEOTIDE SEQUENCE</scope>
    <source>
        <strain evidence="2">ECLA1</strain>
    </source>
</reference>
<feature type="compositionally biased region" description="Polar residues" evidence="1">
    <location>
        <begin position="46"/>
        <end position="57"/>
    </location>
</feature>
<dbReference type="Proteomes" id="UP001283361">
    <property type="component" value="Unassembled WGS sequence"/>
</dbReference>
<keyword evidence="3" id="KW-1185">Reference proteome</keyword>
<evidence type="ECO:0000313" key="3">
    <source>
        <dbReference type="Proteomes" id="UP001283361"/>
    </source>
</evidence>
<name>A0AAE1DAK8_9GAST</name>
<protein>
    <submittedName>
        <fullName evidence="2">Uncharacterized protein</fullName>
    </submittedName>
</protein>
<evidence type="ECO:0000256" key="1">
    <source>
        <dbReference type="SAM" id="MobiDB-lite"/>
    </source>
</evidence>